<dbReference type="OrthoDB" id="2205812at2759"/>
<proteinExistence type="predicted"/>
<dbReference type="PANTHER" id="PTHR19446">
    <property type="entry name" value="REVERSE TRANSCRIPTASES"/>
    <property type="match status" value="1"/>
</dbReference>
<feature type="region of interest" description="Disordered" evidence="1">
    <location>
        <begin position="1"/>
        <end position="25"/>
    </location>
</feature>
<dbReference type="Proteomes" id="UP000559027">
    <property type="component" value="Unassembled WGS sequence"/>
</dbReference>
<sequence>MSKEQERKKSDLKKALNEYNGQGTQTREQASMIIDEIETLEKDKIESLQLSARAHYQEEGERNTKFFFKLGNHLQKPEIIVPLENKNSKLIRDTAGMSKIASEHHKALQETPVRGTNGINHIYKFLEHKTPKGTASNYEALAQKTKEEDILKVLKDSDNGVAPGYNGIPYEFYKYWEQKFNEYFTTLTKGNKRAQRSPDIIGILMEVYNKIEEKGMVNPNFILGAMHLLYKKKERTKIENYRPITLTNTNYKLFTKTIATKLGQMAHTIIHSNQVGFIPNRGLYDHI</sequence>
<evidence type="ECO:0000313" key="3">
    <source>
        <dbReference type="Proteomes" id="UP000559027"/>
    </source>
</evidence>
<protein>
    <recommendedName>
        <fullName evidence="4">Reverse transcriptase domain-containing protein</fullName>
    </recommendedName>
</protein>
<evidence type="ECO:0008006" key="4">
    <source>
        <dbReference type="Google" id="ProtNLM"/>
    </source>
</evidence>
<reference evidence="2 3" key="1">
    <citation type="journal article" date="2020" name="ISME J.">
        <title>Uncovering the hidden diversity of litter-decomposition mechanisms in mushroom-forming fungi.</title>
        <authorList>
            <person name="Floudas D."/>
            <person name="Bentzer J."/>
            <person name="Ahren D."/>
            <person name="Johansson T."/>
            <person name="Persson P."/>
            <person name="Tunlid A."/>
        </authorList>
    </citation>
    <scope>NUCLEOTIDE SEQUENCE [LARGE SCALE GENOMIC DNA]</scope>
    <source>
        <strain evidence="2 3">CBS 146.42</strain>
    </source>
</reference>
<evidence type="ECO:0000313" key="2">
    <source>
        <dbReference type="EMBL" id="KAF5343822.1"/>
    </source>
</evidence>
<gene>
    <name evidence="2" type="ORF">D9756_011636</name>
</gene>
<comment type="caution">
    <text evidence="2">The sequence shown here is derived from an EMBL/GenBank/DDBJ whole genome shotgun (WGS) entry which is preliminary data.</text>
</comment>
<evidence type="ECO:0000256" key="1">
    <source>
        <dbReference type="SAM" id="MobiDB-lite"/>
    </source>
</evidence>
<accession>A0A8H5CND7</accession>
<dbReference type="EMBL" id="JAACJO010000082">
    <property type="protein sequence ID" value="KAF5343822.1"/>
    <property type="molecule type" value="Genomic_DNA"/>
</dbReference>
<organism evidence="2 3">
    <name type="scientific">Leucocoprinus leucothites</name>
    <dbReference type="NCBI Taxonomy" id="201217"/>
    <lineage>
        <taxon>Eukaryota</taxon>
        <taxon>Fungi</taxon>
        <taxon>Dikarya</taxon>
        <taxon>Basidiomycota</taxon>
        <taxon>Agaricomycotina</taxon>
        <taxon>Agaricomycetes</taxon>
        <taxon>Agaricomycetidae</taxon>
        <taxon>Agaricales</taxon>
        <taxon>Agaricineae</taxon>
        <taxon>Agaricaceae</taxon>
        <taxon>Leucocoprinus</taxon>
    </lineage>
</organism>
<dbReference type="AlphaFoldDB" id="A0A8H5CND7"/>
<name>A0A8H5CND7_9AGAR</name>
<keyword evidence="3" id="KW-1185">Reference proteome</keyword>
<feature type="compositionally biased region" description="Basic and acidic residues" evidence="1">
    <location>
        <begin position="1"/>
        <end position="16"/>
    </location>
</feature>